<evidence type="ECO:0000259" key="6">
    <source>
        <dbReference type="Pfam" id="PF24456"/>
    </source>
</evidence>
<dbReference type="InterPro" id="IPR052114">
    <property type="entry name" value="ER_autophagy_membrane_reg"/>
</dbReference>
<feature type="transmembrane region" description="Helical" evidence="5">
    <location>
        <begin position="131"/>
        <end position="149"/>
    </location>
</feature>
<dbReference type="InterPro" id="IPR057282">
    <property type="entry name" value="RETREG1-3-like_RHD"/>
</dbReference>
<dbReference type="KEGG" id="ccal:108631812"/>
<keyword evidence="3 5" id="KW-1133">Transmembrane helix</keyword>
<dbReference type="GO" id="GO:0016020">
    <property type="term" value="C:membrane"/>
    <property type="evidence" value="ECO:0007669"/>
    <property type="project" value="UniProtKB-SubCell"/>
</dbReference>
<sequence>MADSATIEREKHTKQLKRKIECWRELILSLNSILLWEQSWYPALILGITTTIFLLIWTLEPTVLTIISVSLLVLALIDYIVPPITSFLSPANNWTGQKEKELDEICQNLSALILQLQSLWKLMLQTRKDRPNFYCAGIIICLMLCIWIGNTVNNLLLFYIAVNAILLMPGLRHKKRPMAVINYVRDFVKQS</sequence>
<evidence type="ECO:0000313" key="7">
    <source>
        <dbReference type="Proteomes" id="UP000694925"/>
    </source>
</evidence>
<dbReference type="Pfam" id="PF24456">
    <property type="entry name" value="RHD_RETREG1-3"/>
    <property type="match status" value="1"/>
</dbReference>
<keyword evidence="2 5" id="KW-0812">Transmembrane</keyword>
<feature type="transmembrane region" description="Helical" evidence="5">
    <location>
        <begin position="39"/>
        <end position="57"/>
    </location>
</feature>
<name>A0AAJ7JEH9_9HYME</name>
<evidence type="ECO:0000256" key="5">
    <source>
        <dbReference type="SAM" id="Phobius"/>
    </source>
</evidence>
<gene>
    <name evidence="8" type="primary">LOC108631812</name>
</gene>
<keyword evidence="7" id="KW-1185">Reference proteome</keyword>
<reference evidence="8" key="1">
    <citation type="submission" date="2025-08" db="UniProtKB">
        <authorList>
            <consortium name="RefSeq"/>
        </authorList>
    </citation>
    <scope>IDENTIFICATION</scope>
    <source>
        <tissue evidence="8">Whole body</tissue>
    </source>
</reference>
<dbReference type="Proteomes" id="UP000694925">
    <property type="component" value="Unplaced"/>
</dbReference>
<accession>A0AAJ7JEH9</accession>
<dbReference type="PANTHER" id="PTHR20952:SF0">
    <property type="entry name" value="ADP-RIBOSYLATION FACTOR-LIKE PROTEIN 6-INTERACTING PROTEIN 1"/>
    <property type="match status" value="1"/>
</dbReference>
<dbReference type="GeneID" id="108631812"/>
<dbReference type="CTD" id="23204"/>
<protein>
    <submittedName>
        <fullName evidence="8">ADP-ribosylation factor-like protein 6-interacting protein 1</fullName>
    </submittedName>
</protein>
<dbReference type="GO" id="GO:0005783">
    <property type="term" value="C:endoplasmic reticulum"/>
    <property type="evidence" value="ECO:0007669"/>
    <property type="project" value="UniProtKB-ARBA"/>
</dbReference>
<feature type="transmembrane region" description="Helical" evidence="5">
    <location>
        <begin position="155"/>
        <end position="171"/>
    </location>
</feature>
<proteinExistence type="predicted"/>
<dbReference type="AlphaFoldDB" id="A0AAJ7JEH9"/>
<feature type="transmembrane region" description="Helical" evidence="5">
    <location>
        <begin position="63"/>
        <end position="81"/>
    </location>
</feature>
<organism evidence="7 8">
    <name type="scientific">Ceratina calcarata</name>
    <dbReference type="NCBI Taxonomy" id="156304"/>
    <lineage>
        <taxon>Eukaryota</taxon>
        <taxon>Metazoa</taxon>
        <taxon>Ecdysozoa</taxon>
        <taxon>Arthropoda</taxon>
        <taxon>Hexapoda</taxon>
        <taxon>Insecta</taxon>
        <taxon>Pterygota</taxon>
        <taxon>Neoptera</taxon>
        <taxon>Endopterygota</taxon>
        <taxon>Hymenoptera</taxon>
        <taxon>Apocrita</taxon>
        <taxon>Aculeata</taxon>
        <taxon>Apoidea</taxon>
        <taxon>Anthophila</taxon>
        <taxon>Apidae</taxon>
        <taxon>Ceratina</taxon>
        <taxon>Zadontomerus</taxon>
    </lineage>
</organism>
<evidence type="ECO:0000256" key="2">
    <source>
        <dbReference type="ARBA" id="ARBA00022692"/>
    </source>
</evidence>
<dbReference type="RefSeq" id="XP_017891469.1">
    <property type="nucleotide sequence ID" value="XM_018035980.2"/>
</dbReference>
<keyword evidence="4 5" id="KW-0472">Membrane</keyword>
<evidence type="ECO:0000313" key="8">
    <source>
        <dbReference type="RefSeq" id="XP_017891469.1"/>
    </source>
</evidence>
<evidence type="ECO:0000256" key="3">
    <source>
        <dbReference type="ARBA" id="ARBA00022989"/>
    </source>
</evidence>
<feature type="domain" description="RETREG1-3/ARL6IP-like N-terminal reticulon-homology" evidence="6">
    <location>
        <begin position="24"/>
        <end position="173"/>
    </location>
</feature>
<dbReference type="PANTHER" id="PTHR20952">
    <property type="entry name" value="ADP-RIBOSYLATION-LIKE FACTOR 6-INTERACTING PROTEIN"/>
    <property type="match status" value="1"/>
</dbReference>
<evidence type="ECO:0000256" key="4">
    <source>
        <dbReference type="ARBA" id="ARBA00023136"/>
    </source>
</evidence>
<comment type="subcellular location">
    <subcellularLocation>
        <location evidence="1">Membrane</location>
        <topology evidence="1">Multi-pass membrane protein</topology>
    </subcellularLocation>
</comment>
<evidence type="ECO:0000256" key="1">
    <source>
        <dbReference type="ARBA" id="ARBA00004141"/>
    </source>
</evidence>